<dbReference type="InterPro" id="IPR006913">
    <property type="entry name" value="CENP-V/GFA"/>
</dbReference>
<reference evidence="5 8" key="2">
    <citation type="journal article" date="2023" name="Phytobiomes J">
        <title>Deciphering the key players within the bacterial microbiota associated with aerial crown gall tumors on rhododendron: Insights into the gallobiome.</title>
        <authorList>
            <person name="Kuzmanovic N."/>
            <person name="Nesme J."/>
            <person name="Wolf J."/>
            <person name="Neumann-Schaal M."/>
            <person name="Petersen J."/>
            <person name="Fernandez-Gnecco G."/>
            <person name="Sproeer C."/>
            <person name="Bunk B."/>
            <person name="Overmann J."/>
            <person name="Sorensen S.J."/>
            <person name="Idczak E."/>
            <person name="Smalla K."/>
        </authorList>
    </citation>
    <scope>NUCLEOTIDE SEQUENCE [LARGE SCALE GENOMIC DNA]</scope>
    <source>
        <strain evidence="5">Rho-14.1</strain>
        <strain evidence="8">rho-14.1</strain>
    </source>
</reference>
<dbReference type="GeneID" id="86878626"/>
<keyword evidence="8" id="KW-1185">Reference proteome</keyword>
<evidence type="ECO:0000256" key="3">
    <source>
        <dbReference type="ARBA" id="ARBA00022833"/>
    </source>
</evidence>
<dbReference type="PANTHER" id="PTHR28620:SF1">
    <property type="entry name" value="CENP-V_GFA DOMAIN-CONTAINING PROTEIN"/>
    <property type="match status" value="1"/>
</dbReference>
<evidence type="ECO:0000259" key="4">
    <source>
        <dbReference type="PROSITE" id="PS51891"/>
    </source>
</evidence>
<evidence type="ECO:0000313" key="6">
    <source>
        <dbReference type="EMBL" id="POO53492.1"/>
    </source>
</evidence>
<comment type="similarity">
    <text evidence="1">Belongs to the Gfa family.</text>
</comment>
<feature type="domain" description="CENP-V/GFA" evidence="4">
    <location>
        <begin position="8"/>
        <end position="130"/>
    </location>
</feature>
<protein>
    <submittedName>
        <fullName evidence="6">Aldehyde-activating protein</fullName>
    </submittedName>
    <submittedName>
        <fullName evidence="5">GFA family protein</fullName>
    </submittedName>
</protein>
<evidence type="ECO:0000313" key="7">
    <source>
        <dbReference type="Proteomes" id="UP000237447"/>
    </source>
</evidence>
<dbReference type="Proteomes" id="UP000237447">
    <property type="component" value="Unassembled WGS sequence"/>
</dbReference>
<dbReference type="SUPFAM" id="SSF51316">
    <property type="entry name" value="Mss4-like"/>
    <property type="match status" value="1"/>
</dbReference>
<keyword evidence="3" id="KW-0862">Zinc</keyword>
<dbReference type="GO" id="GO:0016846">
    <property type="term" value="F:carbon-sulfur lyase activity"/>
    <property type="evidence" value="ECO:0007669"/>
    <property type="project" value="InterPro"/>
</dbReference>
<dbReference type="GO" id="GO:0046872">
    <property type="term" value="F:metal ion binding"/>
    <property type="evidence" value="ECO:0007669"/>
    <property type="project" value="UniProtKB-KW"/>
</dbReference>
<gene>
    <name evidence="6" type="ORF">CPJ18_04525</name>
    <name evidence="5" type="ORF">RMS29_02685</name>
</gene>
<dbReference type="RefSeq" id="WP_103657184.1">
    <property type="nucleotide sequence ID" value="NZ_CP192764.1"/>
</dbReference>
<evidence type="ECO:0000313" key="5">
    <source>
        <dbReference type="EMBL" id="MDX8328119.1"/>
    </source>
</evidence>
<dbReference type="InterPro" id="IPR011057">
    <property type="entry name" value="Mss4-like_sf"/>
</dbReference>
<reference evidence="6 7" key="1">
    <citation type="journal article" date="2018" name="Syst. Appl. Microbiol.">
        <title>Agrobacterium rosae sp. nov., isolated from galls on different agricultural crops.</title>
        <authorList>
            <person name="Kuzmanovic N."/>
            <person name="Pulawska J."/>
            <person name="Smalla K."/>
            <person name="Nesme X."/>
        </authorList>
    </citation>
    <scope>NUCLEOTIDE SEQUENCE [LARGE SCALE GENOMIC DNA]</scope>
    <source>
        <strain evidence="6 7">NCPPB 1650</strain>
    </source>
</reference>
<comment type="caution">
    <text evidence="6">The sequence shown here is derived from an EMBL/GenBank/DDBJ whole genome shotgun (WGS) entry which is preliminary data.</text>
</comment>
<dbReference type="PANTHER" id="PTHR28620">
    <property type="entry name" value="CENTROMERE PROTEIN V"/>
    <property type="match status" value="1"/>
</dbReference>
<dbReference type="PROSITE" id="PS51891">
    <property type="entry name" value="CENP_V_GFA"/>
    <property type="match status" value="1"/>
</dbReference>
<dbReference type="Gene3D" id="2.170.150.70">
    <property type="match status" value="1"/>
</dbReference>
<dbReference type="Proteomes" id="UP001277561">
    <property type="component" value="Unassembled WGS sequence"/>
</dbReference>
<evidence type="ECO:0000313" key="8">
    <source>
        <dbReference type="Proteomes" id="UP001277561"/>
    </source>
</evidence>
<evidence type="ECO:0000256" key="2">
    <source>
        <dbReference type="ARBA" id="ARBA00022723"/>
    </source>
</evidence>
<dbReference type="EMBL" id="NXEJ01000002">
    <property type="protein sequence ID" value="POO53492.1"/>
    <property type="molecule type" value="Genomic_DNA"/>
</dbReference>
<dbReference type="Pfam" id="PF04828">
    <property type="entry name" value="GFA"/>
    <property type="match status" value="1"/>
</dbReference>
<name>A0AAE5S0L8_9HYPH</name>
<dbReference type="InterPro" id="IPR052355">
    <property type="entry name" value="CENP-V-like"/>
</dbReference>
<proteinExistence type="inferred from homology"/>
<evidence type="ECO:0000256" key="1">
    <source>
        <dbReference type="ARBA" id="ARBA00005495"/>
    </source>
</evidence>
<accession>A0AAE5S0L8</accession>
<keyword evidence="2" id="KW-0479">Metal-binding</keyword>
<organism evidence="6 7">
    <name type="scientific">Agrobacterium rosae</name>
    <dbReference type="NCBI Taxonomy" id="1972867"/>
    <lineage>
        <taxon>Bacteria</taxon>
        <taxon>Pseudomonadati</taxon>
        <taxon>Pseudomonadota</taxon>
        <taxon>Alphaproteobacteria</taxon>
        <taxon>Hyphomicrobiales</taxon>
        <taxon>Rhizobiaceae</taxon>
        <taxon>Rhizobium/Agrobacterium group</taxon>
        <taxon>Agrobacterium</taxon>
    </lineage>
</organism>
<dbReference type="AlphaFoldDB" id="A0AAE5S0L8"/>
<sequence length="139" mass="15484">MSDAPKPIRGSCLCGQVNWEFRGEIADATICNCTACRRYGVLWAYDYEGHGISVDDPNAQLVSYRRGSEVLTFDFCKTCGNLVSWRRTTADADGRVRMAVNLRLAEPSDVAGIPIVRFEGLHSFKDLPMDGRTVGDVWF</sequence>
<dbReference type="EMBL" id="JAVRAD010000001">
    <property type="protein sequence ID" value="MDX8328119.1"/>
    <property type="molecule type" value="Genomic_DNA"/>
</dbReference>